<accession>A0A6A7AJF1</accession>
<sequence length="100" mass="10848">MPARVGTRRDSETSPRRSVLPWLRTARSCMSRDVKTKLPGRVCISGQHSRLGVGVQDKWRQGGVGNNSSSGVTSWYRLHIAIGTEHGAGTTTEEGGRSVD</sequence>
<dbReference type="EMBL" id="MU006216">
    <property type="protein sequence ID" value="KAF2832838.1"/>
    <property type="molecule type" value="Genomic_DNA"/>
</dbReference>
<gene>
    <name evidence="1" type="ORF">CC86DRAFT_759</name>
</gene>
<evidence type="ECO:0000313" key="1">
    <source>
        <dbReference type="EMBL" id="KAF2832838.1"/>
    </source>
</evidence>
<keyword evidence="2" id="KW-1185">Reference proteome</keyword>
<reference evidence="1" key="1">
    <citation type="journal article" date="2020" name="Stud. Mycol.">
        <title>101 Dothideomycetes genomes: a test case for predicting lifestyles and emergence of pathogens.</title>
        <authorList>
            <person name="Haridas S."/>
            <person name="Albert R."/>
            <person name="Binder M."/>
            <person name="Bloem J."/>
            <person name="Labutti K."/>
            <person name="Salamov A."/>
            <person name="Andreopoulos B."/>
            <person name="Baker S."/>
            <person name="Barry K."/>
            <person name="Bills G."/>
            <person name="Bluhm B."/>
            <person name="Cannon C."/>
            <person name="Castanera R."/>
            <person name="Culley D."/>
            <person name="Daum C."/>
            <person name="Ezra D."/>
            <person name="Gonzalez J."/>
            <person name="Henrissat B."/>
            <person name="Kuo A."/>
            <person name="Liang C."/>
            <person name="Lipzen A."/>
            <person name="Lutzoni F."/>
            <person name="Magnuson J."/>
            <person name="Mondo S."/>
            <person name="Nolan M."/>
            <person name="Ohm R."/>
            <person name="Pangilinan J."/>
            <person name="Park H.-J."/>
            <person name="Ramirez L."/>
            <person name="Alfaro M."/>
            <person name="Sun H."/>
            <person name="Tritt A."/>
            <person name="Yoshinaga Y."/>
            <person name="Zwiers L.-H."/>
            <person name="Turgeon B."/>
            <person name="Goodwin S."/>
            <person name="Spatafora J."/>
            <person name="Crous P."/>
            <person name="Grigoriev I."/>
        </authorList>
    </citation>
    <scope>NUCLEOTIDE SEQUENCE</scope>
    <source>
        <strain evidence="1">CBS 113818</strain>
    </source>
</reference>
<organism evidence="1 2">
    <name type="scientific">Ophiobolus disseminans</name>
    <dbReference type="NCBI Taxonomy" id="1469910"/>
    <lineage>
        <taxon>Eukaryota</taxon>
        <taxon>Fungi</taxon>
        <taxon>Dikarya</taxon>
        <taxon>Ascomycota</taxon>
        <taxon>Pezizomycotina</taxon>
        <taxon>Dothideomycetes</taxon>
        <taxon>Pleosporomycetidae</taxon>
        <taxon>Pleosporales</taxon>
        <taxon>Pleosporineae</taxon>
        <taxon>Phaeosphaeriaceae</taxon>
        <taxon>Ophiobolus</taxon>
    </lineage>
</organism>
<name>A0A6A7AJF1_9PLEO</name>
<evidence type="ECO:0000313" key="2">
    <source>
        <dbReference type="Proteomes" id="UP000799424"/>
    </source>
</evidence>
<dbReference type="Proteomes" id="UP000799424">
    <property type="component" value="Unassembled WGS sequence"/>
</dbReference>
<dbReference type="AlphaFoldDB" id="A0A6A7AJF1"/>
<proteinExistence type="predicted"/>
<protein>
    <submittedName>
        <fullName evidence="1">Uncharacterized protein</fullName>
    </submittedName>
</protein>